<evidence type="ECO:0000256" key="4">
    <source>
        <dbReference type="PROSITE-ProRule" id="PRU00024"/>
    </source>
</evidence>
<proteinExistence type="predicted"/>
<name>A0AAW0N109_9GOBI</name>
<evidence type="ECO:0000256" key="1">
    <source>
        <dbReference type="ARBA" id="ARBA00022723"/>
    </source>
</evidence>
<comment type="caution">
    <text evidence="7">The sequence shown here is derived from an EMBL/GenBank/DDBJ whole genome shotgun (WGS) entry which is preliminary data.</text>
</comment>
<dbReference type="Pfam" id="PF00643">
    <property type="entry name" value="zf-B_box"/>
    <property type="match status" value="1"/>
</dbReference>
<dbReference type="GO" id="GO:0006513">
    <property type="term" value="P:protein monoubiquitination"/>
    <property type="evidence" value="ECO:0007669"/>
    <property type="project" value="TreeGrafter"/>
</dbReference>
<reference evidence="8" key="1">
    <citation type="submission" date="2024-04" db="EMBL/GenBank/DDBJ databases">
        <title>Salinicola lusitanus LLJ914,a marine bacterium isolated from the Okinawa Trough.</title>
        <authorList>
            <person name="Li J."/>
        </authorList>
    </citation>
    <scope>NUCLEOTIDE SEQUENCE [LARGE SCALE GENOMIC DNA]</scope>
</reference>
<keyword evidence="8" id="KW-1185">Reference proteome</keyword>
<sequence length="460" mass="52088">MLKLHAVLPLRAKTEHDLDLILAQRHLVALSGVSKLLLPHYIQSQRLRQAVLLMAWKQGKKIKGAMEQLEEELTCPICCCLFEDPRVLLCSHSFCKKCLEGLLEGNRGAAFRTPLKCPTCRKETPHNGANSLQINYSLRGIVDKYTKIRLFPKMSVCKQHCGQPLNIFCATDLKLICGFCATTDEHRGHRFSSLEDAFEREKESFEELQHSVESWQSADILSCLETLQAGKKKALQSVTRDAEKVTDYFDKLISTIDCKKNEILSDLETLKLVVMQAYDPDITRLSAALEEQERALSMAESFRSITDPLCFLQQMQEFRAKFRVLRETPLPTSKDMDIGPLVRNFDVKKWDSLRLREVDKISVPHEKVSYKSSCTRVTAPKLMAVFLRLSVAVVLLLSTHVLAASAHLRFEPLLDAVTFQLSQSAVFLRDLASSSTSLLNLGQQCVINIMDFTVKLFSSY</sequence>
<feature type="domain" description="RING-type" evidence="5">
    <location>
        <begin position="75"/>
        <end position="121"/>
    </location>
</feature>
<dbReference type="SUPFAM" id="SSF57850">
    <property type="entry name" value="RING/U-box"/>
    <property type="match status" value="1"/>
</dbReference>
<dbReference type="InterPro" id="IPR000315">
    <property type="entry name" value="Znf_B-box"/>
</dbReference>
<dbReference type="AlphaFoldDB" id="A0AAW0N109"/>
<dbReference type="Gene3D" id="3.30.160.60">
    <property type="entry name" value="Classic Zinc Finger"/>
    <property type="match status" value="1"/>
</dbReference>
<evidence type="ECO:0008006" key="9">
    <source>
        <dbReference type="Google" id="ProtNLM"/>
    </source>
</evidence>
<dbReference type="PROSITE" id="PS00518">
    <property type="entry name" value="ZF_RING_1"/>
    <property type="match status" value="1"/>
</dbReference>
<dbReference type="InterPro" id="IPR001841">
    <property type="entry name" value="Znf_RING"/>
</dbReference>
<keyword evidence="3" id="KW-0862">Zinc</keyword>
<evidence type="ECO:0000259" key="6">
    <source>
        <dbReference type="PROSITE" id="PS50119"/>
    </source>
</evidence>
<dbReference type="SMART" id="SM00336">
    <property type="entry name" value="BBOX"/>
    <property type="match status" value="1"/>
</dbReference>
<accession>A0AAW0N109</accession>
<evidence type="ECO:0000313" key="8">
    <source>
        <dbReference type="Proteomes" id="UP001460270"/>
    </source>
</evidence>
<dbReference type="SUPFAM" id="SSF57845">
    <property type="entry name" value="B-box zinc-binding domain"/>
    <property type="match status" value="1"/>
</dbReference>
<organism evidence="7 8">
    <name type="scientific">Mugilogobius chulae</name>
    <name type="common">yellowstripe goby</name>
    <dbReference type="NCBI Taxonomy" id="88201"/>
    <lineage>
        <taxon>Eukaryota</taxon>
        <taxon>Metazoa</taxon>
        <taxon>Chordata</taxon>
        <taxon>Craniata</taxon>
        <taxon>Vertebrata</taxon>
        <taxon>Euteleostomi</taxon>
        <taxon>Actinopterygii</taxon>
        <taxon>Neopterygii</taxon>
        <taxon>Teleostei</taxon>
        <taxon>Neoteleostei</taxon>
        <taxon>Acanthomorphata</taxon>
        <taxon>Gobiaria</taxon>
        <taxon>Gobiiformes</taxon>
        <taxon>Gobioidei</taxon>
        <taxon>Gobiidae</taxon>
        <taxon>Gobionellinae</taxon>
        <taxon>Mugilogobius</taxon>
    </lineage>
</organism>
<dbReference type="EMBL" id="JBBPFD010000021">
    <property type="protein sequence ID" value="KAK7882408.1"/>
    <property type="molecule type" value="Genomic_DNA"/>
</dbReference>
<dbReference type="GO" id="GO:0008270">
    <property type="term" value="F:zinc ion binding"/>
    <property type="evidence" value="ECO:0007669"/>
    <property type="project" value="UniProtKB-KW"/>
</dbReference>
<dbReference type="Gene3D" id="3.30.40.10">
    <property type="entry name" value="Zinc/RING finger domain, C3HC4 (zinc finger)"/>
    <property type="match status" value="1"/>
</dbReference>
<feature type="domain" description="B box-type" evidence="6">
    <location>
        <begin position="152"/>
        <end position="194"/>
    </location>
</feature>
<dbReference type="SMART" id="SM00184">
    <property type="entry name" value="RING"/>
    <property type="match status" value="1"/>
</dbReference>
<dbReference type="PANTHER" id="PTHR25462">
    <property type="entry name" value="BONUS, ISOFORM C-RELATED"/>
    <property type="match status" value="1"/>
</dbReference>
<dbReference type="InterPro" id="IPR013083">
    <property type="entry name" value="Znf_RING/FYVE/PHD"/>
</dbReference>
<dbReference type="Proteomes" id="UP001460270">
    <property type="component" value="Unassembled WGS sequence"/>
</dbReference>
<dbReference type="GO" id="GO:0061630">
    <property type="term" value="F:ubiquitin protein ligase activity"/>
    <property type="evidence" value="ECO:0007669"/>
    <property type="project" value="TreeGrafter"/>
</dbReference>
<dbReference type="InterPro" id="IPR017907">
    <property type="entry name" value="Znf_RING_CS"/>
</dbReference>
<protein>
    <recommendedName>
        <fullName evidence="9">E3 ubiquitin-protein ligase TRIM13</fullName>
    </recommendedName>
</protein>
<dbReference type="InterPro" id="IPR047153">
    <property type="entry name" value="TRIM45/56/19-like"/>
</dbReference>
<gene>
    <name evidence="7" type="ORF">WMY93_028582</name>
</gene>
<keyword evidence="1" id="KW-0479">Metal-binding</keyword>
<evidence type="ECO:0000259" key="5">
    <source>
        <dbReference type="PROSITE" id="PS50089"/>
    </source>
</evidence>
<evidence type="ECO:0000256" key="2">
    <source>
        <dbReference type="ARBA" id="ARBA00022771"/>
    </source>
</evidence>
<dbReference type="InterPro" id="IPR027370">
    <property type="entry name" value="Znf-RING_euk"/>
</dbReference>
<dbReference type="Pfam" id="PF13445">
    <property type="entry name" value="zf-RING_UBOX"/>
    <property type="match status" value="1"/>
</dbReference>
<dbReference type="PROSITE" id="PS50089">
    <property type="entry name" value="ZF_RING_2"/>
    <property type="match status" value="1"/>
</dbReference>
<keyword evidence="2 4" id="KW-0863">Zinc-finger</keyword>
<dbReference type="PROSITE" id="PS50119">
    <property type="entry name" value="ZF_BBOX"/>
    <property type="match status" value="1"/>
</dbReference>
<evidence type="ECO:0000256" key="3">
    <source>
        <dbReference type="ARBA" id="ARBA00022833"/>
    </source>
</evidence>
<evidence type="ECO:0000313" key="7">
    <source>
        <dbReference type="EMBL" id="KAK7882408.1"/>
    </source>
</evidence>
<dbReference type="PANTHER" id="PTHR25462:SF229">
    <property type="entry name" value="TRANSCRIPTION INTERMEDIARY FACTOR 1-BETA"/>
    <property type="match status" value="1"/>
</dbReference>